<gene>
    <name evidence="3" type="ORF">ACFQJ9_12195</name>
</gene>
<keyword evidence="1" id="KW-1133">Transmembrane helix</keyword>
<keyword evidence="4" id="KW-1185">Reference proteome</keyword>
<proteinExistence type="predicted"/>
<name>A0ABD5Z4Q8_9EURY</name>
<dbReference type="Proteomes" id="UP001596447">
    <property type="component" value="Unassembled WGS sequence"/>
</dbReference>
<accession>A0ABD5Z4Q8</accession>
<evidence type="ECO:0000259" key="2">
    <source>
        <dbReference type="Pfam" id="PF23996"/>
    </source>
</evidence>
<protein>
    <recommendedName>
        <fullName evidence="2">DUF7314 domain-containing protein</fullName>
    </recommendedName>
</protein>
<reference evidence="3 4" key="1">
    <citation type="journal article" date="2019" name="Int. J. Syst. Evol. Microbiol.">
        <title>The Global Catalogue of Microorganisms (GCM) 10K type strain sequencing project: providing services to taxonomists for standard genome sequencing and annotation.</title>
        <authorList>
            <consortium name="The Broad Institute Genomics Platform"/>
            <consortium name="The Broad Institute Genome Sequencing Center for Infectious Disease"/>
            <person name="Wu L."/>
            <person name="Ma J."/>
        </authorList>
    </citation>
    <scope>NUCLEOTIDE SEQUENCE [LARGE SCALE GENOMIC DNA]</scope>
    <source>
        <strain evidence="3 4">XZGYJ-43</strain>
    </source>
</reference>
<feature type="domain" description="DUF7314" evidence="2">
    <location>
        <begin position="1"/>
        <end position="85"/>
    </location>
</feature>
<dbReference type="InterPro" id="IPR055738">
    <property type="entry name" value="DUF7314"/>
</dbReference>
<dbReference type="RefSeq" id="WP_279526950.1">
    <property type="nucleotide sequence ID" value="NZ_CP122312.1"/>
</dbReference>
<keyword evidence="1" id="KW-0472">Membrane</keyword>
<evidence type="ECO:0000313" key="4">
    <source>
        <dbReference type="Proteomes" id="UP001596447"/>
    </source>
</evidence>
<dbReference type="AlphaFoldDB" id="A0ABD5Z4Q8"/>
<sequence length="86" mass="9137">MADEFVKGFGTLSGAGLVWLVLAGWYRTPSFEGVQLVAPIPSSLTAFDQLAVALMGVAFWVMILGTAAFWIGVPVAREVYAAVTND</sequence>
<comment type="caution">
    <text evidence="3">The sequence shown here is derived from an EMBL/GenBank/DDBJ whole genome shotgun (WGS) entry which is preliminary data.</text>
</comment>
<evidence type="ECO:0000256" key="1">
    <source>
        <dbReference type="SAM" id="Phobius"/>
    </source>
</evidence>
<feature type="transmembrane region" description="Helical" evidence="1">
    <location>
        <begin position="9"/>
        <end position="26"/>
    </location>
</feature>
<evidence type="ECO:0000313" key="3">
    <source>
        <dbReference type="EMBL" id="MFC7200161.1"/>
    </source>
</evidence>
<feature type="transmembrane region" description="Helical" evidence="1">
    <location>
        <begin position="46"/>
        <end position="71"/>
    </location>
</feature>
<organism evidence="3 4">
    <name type="scientific">Halospeciosus flavus</name>
    <dbReference type="NCBI Taxonomy" id="3032283"/>
    <lineage>
        <taxon>Archaea</taxon>
        <taxon>Methanobacteriati</taxon>
        <taxon>Methanobacteriota</taxon>
        <taxon>Stenosarchaea group</taxon>
        <taxon>Halobacteria</taxon>
        <taxon>Halobacteriales</taxon>
        <taxon>Halobacteriaceae</taxon>
        <taxon>Halospeciosus</taxon>
    </lineage>
</organism>
<keyword evidence="1" id="KW-0812">Transmembrane</keyword>
<dbReference type="EMBL" id="JBHTAR010000011">
    <property type="protein sequence ID" value="MFC7200161.1"/>
    <property type="molecule type" value="Genomic_DNA"/>
</dbReference>
<dbReference type="Pfam" id="PF23996">
    <property type="entry name" value="DUF7314"/>
    <property type="match status" value="1"/>
</dbReference>